<keyword evidence="2" id="KW-1185">Reference proteome</keyword>
<dbReference type="STRING" id="553218.CAMRE0001_0495"/>
<dbReference type="Proteomes" id="UP000003082">
    <property type="component" value="Unassembled WGS sequence"/>
</dbReference>
<name>B9D2X3_CAMRE</name>
<sequence>MRSHSLWGLRAERNSNPFPLDKFYTQGINRATPNLTKPNSAFSRCGSGCVKF</sequence>
<reference evidence="1 2" key="1">
    <citation type="submission" date="2008-08" db="EMBL/GenBank/DDBJ databases">
        <authorList>
            <person name="Madupu R."/>
            <person name="Durkin A.S."/>
            <person name="Torralba M."/>
            <person name="Methe B."/>
            <person name="Sutton G.G."/>
            <person name="Strausberg R.L."/>
            <person name="Nelson K.E."/>
        </authorList>
    </citation>
    <scope>NUCLEOTIDE SEQUENCE [LARGE SCALE GENOMIC DNA]</scope>
    <source>
        <strain evidence="1 2">RM3267</strain>
    </source>
</reference>
<gene>
    <name evidence="1" type="ORF">CAMRE0001_0495</name>
</gene>
<evidence type="ECO:0000313" key="2">
    <source>
        <dbReference type="Proteomes" id="UP000003082"/>
    </source>
</evidence>
<organism evidence="1 2">
    <name type="scientific">Campylobacter rectus RM3267</name>
    <dbReference type="NCBI Taxonomy" id="553218"/>
    <lineage>
        <taxon>Bacteria</taxon>
        <taxon>Pseudomonadati</taxon>
        <taxon>Campylobacterota</taxon>
        <taxon>Epsilonproteobacteria</taxon>
        <taxon>Campylobacterales</taxon>
        <taxon>Campylobacteraceae</taxon>
        <taxon>Campylobacter</taxon>
    </lineage>
</organism>
<accession>B9D2X3</accession>
<protein>
    <submittedName>
        <fullName evidence="1">Uncharacterized protein</fullName>
    </submittedName>
</protein>
<proteinExistence type="predicted"/>
<dbReference type="AlphaFoldDB" id="B9D2X3"/>
<dbReference type="EMBL" id="ACFU01000016">
    <property type="protein sequence ID" value="EEF13676.1"/>
    <property type="molecule type" value="Genomic_DNA"/>
</dbReference>
<evidence type="ECO:0000313" key="1">
    <source>
        <dbReference type="EMBL" id="EEF13676.1"/>
    </source>
</evidence>
<comment type="caution">
    <text evidence="1">The sequence shown here is derived from an EMBL/GenBank/DDBJ whole genome shotgun (WGS) entry which is preliminary data.</text>
</comment>